<dbReference type="GeneID" id="98915147"/>
<feature type="signal peptide" evidence="2">
    <location>
        <begin position="1"/>
        <end position="24"/>
    </location>
</feature>
<evidence type="ECO:0000256" key="1">
    <source>
        <dbReference type="SAM" id="Phobius"/>
    </source>
</evidence>
<keyword evidence="4" id="KW-1185">Reference proteome</keyword>
<reference evidence="3 4" key="1">
    <citation type="submission" date="2019-03" db="EMBL/GenBank/DDBJ databases">
        <title>Genomic Encyclopedia of Type Strains, Phase IV (KMG-IV): sequencing the most valuable type-strain genomes for metagenomic binning, comparative biology and taxonomic classification.</title>
        <authorList>
            <person name="Goeker M."/>
        </authorList>
    </citation>
    <scope>NUCLEOTIDE SEQUENCE [LARGE SCALE GENOMIC DNA]</scope>
    <source>
        <strain evidence="3 4">DSM 29487</strain>
    </source>
</reference>
<keyword evidence="1" id="KW-1133">Transmembrane helix</keyword>
<evidence type="ECO:0000313" key="3">
    <source>
        <dbReference type="EMBL" id="TCW00564.1"/>
    </source>
</evidence>
<proteinExistence type="predicted"/>
<dbReference type="EMBL" id="SMCQ01000007">
    <property type="protein sequence ID" value="TCW00564.1"/>
    <property type="molecule type" value="Genomic_DNA"/>
</dbReference>
<evidence type="ECO:0000313" key="4">
    <source>
        <dbReference type="Proteomes" id="UP000295515"/>
    </source>
</evidence>
<dbReference type="RefSeq" id="WP_066448320.1">
    <property type="nucleotide sequence ID" value="NZ_DBGCPY010000120.1"/>
</dbReference>
<evidence type="ECO:0000256" key="2">
    <source>
        <dbReference type="SAM" id="SignalP"/>
    </source>
</evidence>
<gene>
    <name evidence="3" type="ORF">EDD60_10753</name>
</gene>
<dbReference type="Proteomes" id="UP000295515">
    <property type="component" value="Unassembled WGS sequence"/>
</dbReference>
<name>A0A4R3Z8G4_9FIRM</name>
<comment type="caution">
    <text evidence="3">The sequence shown here is derived from an EMBL/GenBank/DDBJ whole genome shotgun (WGS) entry which is preliminary data.</text>
</comment>
<keyword evidence="1" id="KW-0472">Membrane</keyword>
<keyword evidence="1" id="KW-0812">Transmembrane</keyword>
<accession>A0A4R3Z8G4</accession>
<protein>
    <submittedName>
        <fullName evidence="3">LPXTG-motif cell wall-anchored protein</fullName>
    </submittedName>
</protein>
<feature type="transmembrane region" description="Helical" evidence="1">
    <location>
        <begin position="215"/>
        <end position="233"/>
    </location>
</feature>
<dbReference type="NCBIfam" id="TIGR01167">
    <property type="entry name" value="LPXTG_anchor"/>
    <property type="match status" value="1"/>
</dbReference>
<keyword evidence="2" id="KW-0732">Signal</keyword>
<feature type="chain" id="PRO_5020256877" evidence="2">
    <location>
        <begin position="25"/>
        <end position="245"/>
    </location>
</feature>
<sequence length="245" mass="27225">MKKLLITGLSICLSLLLSVNVAKAEDDSPFITFDGNASQYFEFNTNQNELTDKFMGMMPGEERSETFTLVNNDQREMKFYLNTQVLKDLSEDSKTKGAVYEISFTRDGEEFYRGTIGGEDGSLVDLSGQSMGENMLMASLKENEKSVIKMSIGIDGDSMTNSYQNAAGELQFEFSVEYDDPEVVQPTIVEKIVKLPGKQINRYINAVKTGDYTELLPLVVGLAISAGLILVLVKTRKKKDTKEGE</sequence>
<dbReference type="AlphaFoldDB" id="A0A4R3Z8G4"/>
<organism evidence="3 4">
    <name type="scientific">Longibaculum muris</name>
    <dbReference type="NCBI Taxonomy" id="1796628"/>
    <lineage>
        <taxon>Bacteria</taxon>
        <taxon>Bacillati</taxon>
        <taxon>Bacillota</taxon>
        <taxon>Erysipelotrichia</taxon>
        <taxon>Erysipelotrichales</taxon>
        <taxon>Coprobacillaceae</taxon>
        <taxon>Longibaculum</taxon>
    </lineage>
</organism>